<gene>
    <name evidence="2" type="ORF">GIL414_LOCUS77917</name>
</gene>
<proteinExistence type="predicted"/>
<name>A0A8S3ITS4_9BILA</name>
<evidence type="ECO:0000256" key="1">
    <source>
        <dbReference type="SAM" id="Coils"/>
    </source>
</evidence>
<dbReference type="EMBL" id="CAJOBJ010348745">
    <property type="protein sequence ID" value="CAF5205283.1"/>
    <property type="molecule type" value="Genomic_DNA"/>
</dbReference>
<comment type="caution">
    <text evidence="2">The sequence shown here is derived from an EMBL/GenBank/DDBJ whole genome shotgun (WGS) entry which is preliminary data.</text>
</comment>
<evidence type="ECO:0000313" key="2">
    <source>
        <dbReference type="EMBL" id="CAF5205283.1"/>
    </source>
</evidence>
<dbReference type="Proteomes" id="UP000681720">
    <property type="component" value="Unassembled WGS sequence"/>
</dbReference>
<feature type="coiled-coil region" evidence="1">
    <location>
        <begin position="6"/>
        <end position="37"/>
    </location>
</feature>
<protein>
    <submittedName>
        <fullName evidence="2">Uncharacterized protein</fullName>
    </submittedName>
</protein>
<accession>A0A8S3ITS4</accession>
<organism evidence="2 3">
    <name type="scientific">Rotaria magnacalcarata</name>
    <dbReference type="NCBI Taxonomy" id="392030"/>
    <lineage>
        <taxon>Eukaryota</taxon>
        <taxon>Metazoa</taxon>
        <taxon>Spiralia</taxon>
        <taxon>Gnathifera</taxon>
        <taxon>Rotifera</taxon>
        <taxon>Eurotatoria</taxon>
        <taxon>Bdelloidea</taxon>
        <taxon>Philodinida</taxon>
        <taxon>Philodinidae</taxon>
        <taxon>Rotaria</taxon>
    </lineage>
</organism>
<feature type="non-terminal residue" evidence="2">
    <location>
        <position position="1"/>
    </location>
</feature>
<sequence length="118" mass="13920">MEKTFLDAETSAEQNFDANMEELRNKYREDLQQYQLNVESRSTSLQNEMTSITNNYKERTRESKAQYQEYKMKDEKNSKEIRDATIYINKITEKINGVKSQLAALEANHQARMNKVAQ</sequence>
<keyword evidence="1" id="KW-0175">Coiled coil</keyword>
<dbReference type="AlphaFoldDB" id="A0A8S3ITS4"/>
<evidence type="ECO:0000313" key="3">
    <source>
        <dbReference type="Proteomes" id="UP000681720"/>
    </source>
</evidence>
<reference evidence="2" key="1">
    <citation type="submission" date="2021-02" db="EMBL/GenBank/DDBJ databases">
        <authorList>
            <person name="Nowell W R."/>
        </authorList>
    </citation>
    <scope>NUCLEOTIDE SEQUENCE</scope>
</reference>